<accession>A0A8S1LFT9</accession>
<dbReference type="OrthoDB" id="309534at2759"/>
<reference evidence="1" key="1">
    <citation type="submission" date="2021-01" db="EMBL/GenBank/DDBJ databases">
        <authorList>
            <consortium name="Genoscope - CEA"/>
            <person name="William W."/>
        </authorList>
    </citation>
    <scope>NUCLEOTIDE SEQUENCE</scope>
</reference>
<sequence length="87" mass="10046">MKPKSQKSIKKKIKKLIIYMIILNEKNLSSPHNTNQYLLTKHANSEIRPKTEVKEPGSMLSFLLNEERPQIQSSYSTISKSEQTITN</sequence>
<keyword evidence="2" id="KW-1185">Reference proteome</keyword>
<proteinExistence type="predicted"/>
<dbReference type="EMBL" id="CAJJDN010000022">
    <property type="protein sequence ID" value="CAD8066978.1"/>
    <property type="molecule type" value="Genomic_DNA"/>
</dbReference>
<dbReference type="Proteomes" id="UP000692954">
    <property type="component" value="Unassembled WGS sequence"/>
</dbReference>
<protein>
    <submittedName>
        <fullName evidence="1">Uncharacterized protein</fullName>
    </submittedName>
</protein>
<evidence type="ECO:0000313" key="2">
    <source>
        <dbReference type="Proteomes" id="UP000692954"/>
    </source>
</evidence>
<evidence type="ECO:0000313" key="1">
    <source>
        <dbReference type="EMBL" id="CAD8066978.1"/>
    </source>
</evidence>
<gene>
    <name evidence="1" type="ORF">PSON_ATCC_30995.1.T0220212</name>
</gene>
<dbReference type="AlphaFoldDB" id="A0A8S1LFT9"/>
<name>A0A8S1LFT9_9CILI</name>
<organism evidence="1 2">
    <name type="scientific">Paramecium sonneborni</name>
    <dbReference type="NCBI Taxonomy" id="65129"/>
    <lineage>
        <taxon>Eukaryota</taxon>
        <taxon>Sar</taxon>
        <taxon>Alveolata</taxon>
        <taxon>Ciliophora</taxon>
        <taxon>Intramacronucleata</taxon>
        <taxon>Oligohymenophorea</taxon>
        <taxon>Peniculida</taxon>
        <taxon>Parameciidae</taxon>
        <taxon>Paramecium</taxon>
    </lineage>
</organism>
<comment type="caution">
    <text evidence="1">The sequence shown here is derived from an EMBL/GenBank/DDBJ whole genome shotgun (WGS) entry which is preliminary data.</text>
</comment>